<keyword evidence="6 12" id="KW-1017">Isopeptide bond</keyword>
<dbReference type="GO" id="GO:0000422">
    <property type="term" value="P:autophagy of mitochondrion"/>
    <property type="evidence" value="ECO:0007669"/>
    <property type="project" value="TreeGrafter"/>
</dbReference>
<dbReference type="Gene3D" id="3.10.20.90">
    <property type="entry name" value="Phosphatidylinositol 3-kinase Catalytic Subunit, Chain A, domain 1"/>
    <property type="match status" value="1"/>
</dbReference>
<dbReference type="GO" id="GO:0044233">
    <property type="term" value="C:mitochondria-associated endoplasmic reticulum membrane contact site"/>
    <property type="evidence" value="ECO:0007669"/>
    <property type="project" value="TreeGrafter"/>
</dbReference>
<gene>
    <name evidence="17" type="primary">atg5</name>
    <name evidence="17" type="ORF">PEBR_29431</name>
</gene>
<evidence type="ECO:0000313" key="17">
    <source>
        <dbReference type="EMBL" id="OOQ84659.1"/>
    </source>
</evidence>
<evidence type="ECO:0000259" key="16">
    <source>
        <dbReference type="Pfam" id="PF20638"/>
    </source>
</evidence>
<evidence type="ECO:0000256" key="1">
    <source>
        <dbReference type="ARBA" id="ARBA00004623"/>
    </source>
</evidence>
<evidence type="ECO:0000256" key="8">
    <source>
        <dbReference type="ARBA" id="ARBA00022927"/>
    </source>
</evidence>
<feature type="compositionally biased region" description="Low complexity" evidence="13">
    <location>
        <begin position="329"/>
        <end position="340"/>
    </location>
</feature>
<evidence type="ECO:0000256" key="12">
    <source>
        <dbReference type="RuleBase" id="RU361202"/>
    </source>
</evidence>
<dbReference type="FunFam" id="1.10.246.190:FF:000004">
    <property type="entry name" value="Autophagy protein 5"/>
    <property type="match status" value="1"/>
</dbReference>
<feature type="domain" description="Autophagy protein ATG5 alpha-helical bundle region" evidence="15">
    <location>
        <begin position="235"/>
        <end position="290"/>
    </location>
</feature>
<dbReference type="InterPro" id="IPR048940">
    <property type="entry name" value="ATG5_HBR"/>
</dbReference>
<keyword evidence="5 12" id="KW-0813">Transport</keyword>
<proteinExistence type="inferred from homology"/>
<feature type="domain" description="Autophagy protein ATG5 UblB" evidence="14">
    <location>
        <begin position="298"/>
        <end position="405"/>
    </location>
</feature>
<organism evidence="17 18">
    <name type="scientific">Penicillium brasilianum</name>
    <dbReference type="NCBI Taxonomy" id="104259"/>
    <lineage>
        <taxon>Eukaryota</taxon>
        <taxon>Fungi</taxon>
        <taxon>Dikarya</taxon>
        <taxon>Ascomycota</taxon>
        <taxon>Pezizomycotina</taxon>
        <taxon>Eurotiomycetes</taxon>
        <taxon>Eurotiomycetidae</taxon>
        <taxon>Eurotiales</taxon>
        <taxon>Aspergillaceae</taxon>
        <taxon>Penicillium</taxon>
    </lineage>
</organism>
<evidence type="ECO:0000256" key="11">
    <source>
        <dbReference type="ARBA" id="ARBA00024770"/>
    </source>
</evidence>
<keyword evidence="9 12" id="KW-0072">Autophagy</keyword>
<dbReference type="GO" id="GO:0016829">
    <property type="term" value="F:lyase activity"/>
    <property type="evidence" value="ECO:0007669"/>
    <property type="project" value="InterPro"/>
</dbReference>
<comment type="subcellular location">
    <subcellularLocation>
        <location evidence="1 12">Preautophagosomal structure membrane</location>
        <topology evidence="1 12">Peripheral membrane protein</topology>
    </subcellularLocation>
</comment>
<dbReference type="Gene3D" id="3.10.20.620">
    <property type="match status" value="1"/>
</dbReference>
<keyword evidence="7 12" id="KW-0832">Ubl conjugation</keyword>
<evidence type="ECO:0000256" key="6">
    <source>
        <dbReference type="ARBA" id="ARBA00022499"/>
    </source>
</evidence>
<dbReference type="FunFam" id="3.10.20.90:FF:000290">
    <property type="entry name" value="Autophagy protein 5"/>
    <property type="match status" value="1"/>
</dbReference>
<comment type="function">
    <text evidence="11">Involved in cytoplasm to vacuole transport (Cvt) and autophagic vesicle formation. Autophagy is essential for maintenance of amino acid levels and protein synthesis under nitrogen starvation. Required for selective autophagic degradation of the nucleus (nucleophagy). Also required for mitophagy, which eliminates defective or superfluous mitochondria in order to fulfill cellular energy requirements and prevent excess ROS production. Conjugation with ATG12, through a ubiquitin-like conjugating system involving ATG7 as an E1-like activating enzyme and ATG10 as an E2-like conjugating enzyme, is essential for its function. The ATG12-ATG5 conjugate acts as an E3-like enzyme which is required for lipidation of ATG8 and ATG8 association to the vesicle membranes.</text>
</comment>
<dbReference type="InterPro" id="IPR042183">
    <property type="entry name" value="MmgE/PrpD_sf_1"/>
</dbReference>
<name>A0A1S9RGJ0_PENBI</name>
<feature type="region of interest" description="Disordered" evidence="13">
    <location>
        <begin position="323"/>
        <end position="347"/>
    </location>
</feature>
<evidence type="ECO:0000256" key="3">
    <source>
        <dbReference type="ARBA" id="ARBA00011554"/>
    </source>
</evidence>
<evidence type="ECO:0000256" key="13">
    <source>
        <dbReference type="SAM" id="MobiDB-lite"/>
    </source>
</evidence>
<dbReference type="InterPro" id="IPR036148">
    <property type="entry name" value="MmgE/PrpD_sf"/>
</dbReference>
<evidence type="ECO:0000259" key="15">
    <source>
        <dbReference type="Pfam" id="PF20637"/>
    </source>
</evidence>
<dbReference type="InterPro" id="IPR048939">
    <property type="entry name" value="ATG5_UblA"/>
</dbReference>
<dbReference type="InterPro" id="IPR042526">
    <property type="entry name" value="Atg5_HR"/>
</dbReference>
<accession>A0A1S9RGJ0</accession>
<dbReference type="SUPFAM" id="SSF103378">
    <property type="entry name" value="2-methylcitrate dehydratase PrpD"/>
    <property type="match status" value="1"/>
</dbReference>
<dbReference type="EMBL" id="LJBN01000177">
    <property type="protein sequence ID" value="OOQ84659.1"/>
    <property type="molecule type" value="Genomic_DNA"/>
</dbReference>
<dbReference type="GO" id="GO:0061908">
    <property type="term" value="C:phagophore"/>
    <property type="evidence" value="ECO:0007669"/>
    <property type="project" value="TreeGrafter"/>
</dbReference>
<dbReference type="GO" id="GO:0006995">
    <property type="term" value="P:cellular response to nitrogen starvation"/>
    <property type="evidence" value="ECO:0007669"/>
    <property type="project" value="TreeGrafter"/>
</dbReference>
<dbReference type="Pfam" id="PF20638">
    <property type="entry name" value="ATG5_UblA"/>
    <property type="match status" value="1"/>
</dbReference>
<evidence type="ECO:0000259" key="14">
    <source>
        <dbReference type="Pfam" id="PF04106"/>
    </source>
</evidence>
<dbReference type="Pfam" id="PF20637">
    <property type="entry name" value="ATG5_HBR"/>
    <property type="match status" value="1"/>
</dbReference>
<dbReference type="GO" id="GO:0034274">
    <property type="term" value="C:Atg12-Atg5-Atg16 complex"/>
    <property type="evidence" value="ECO:0007669"/>
    <property type="project" value="TreeGrafter"/>
</dbReference>
<comment type="similarity">
    <text evidence="2 12">Belongs to the ATG5 family.</text>
</comment>
<dbReference type="AlphaFoldDB" id="A0A1S9RGJ0"/>
<dbReference type="Gene3D" id="1.10.246.190">
    <property type="entry name" value="Autophagy protein Apg5, helix rich domain"/>
    <property type="match status" value="1"/>
</dbReference>
<dbReference type="GO" id="GO:0034045">
    <property type="term" value="C:phagophore assembly site membrane"/>
    <property type="evidence" value="ECO:0007669"/>
    <property type="project" value="UniProtKB-SubCell"/>
</dbReference>
<dbReference type="GO" id="GO:0005776">
    <property type="term" value="C:autophagosome"/>
    <property type="evidence" value="ECO:0007669"/>
    <property type="project" value="TreeGrafter"/>
</dbReference>
<dbReference type="InterPro" id="IPR048318">
    <property type="entry name" value="ATG5_UblB"/>
</dbReference>
<evidence type="ECO:0000256" key="7">
    <source>
        <dbReference type="ARBA" id="ARBA00022843"/>
    </source>
</evidence>
<sequence length="409" mass="44944">MAAKCDGKSILPVFVGHETGPRVGLCLYAGHMLTRGWHSGTTFGHAASTAAVCKPLDLPVDAIEDALRMYTIMQANISSICDKRYLEYNYEMDNSASPAAIQKCIWDGRIPLEIVLAPSESRSFDKMDAYLVSYPRVSYLPSLLPKLRAFFSLYLIEPGSRHHDGWFAFEGVPLKWHYPVGLLFDLYAGADPATKTGFGSDVSPENASPFPWRLTVHFSDWPDEDLVRLDENGMVMNDAFINSVKEADFLRNGTAKGIMSLSKEDSSGLWKAVENVDLPSFQRISHILLPPLSQPFRNVPIRIFLPLPPDEESGSLKIVQSPLPPSIPSPGIQPGQSISPRSSPGMQPQTIGGVLHTLLPNLFPSRRTPVLAKPVLHGAVLPMSAPIEEVVRCSAYGDGWAYVVVRMMG</sequence>
<evidence type="ECO:0000256" key="9">
    <source>
        <dbReference type="ARBA" id="ARBA00023006"/>
    </source>
</evidence>
<dbReference type="PANTHER" id="PTHR13040">
    <property type="entry name" value="AUTOPHAGY PROTEIN 5"/>
    <property type="match status" value="1"/>
</dbReference>
<evidence type="ECO:0000256" key="5">
    <source>
        <dbReference type="ARBA" id="ARBA00022448"/>
    </source>
</evidence>
<feature type="domain" description="Autophagy protein ATG5 UblA" evidence="16">
    <location>
        <begin position="105"/>
        <end position="218"/>
    </location>
</feature>
<dbReference type="GO" id="GO:0034727">
    <property type="term" value="P:piecemeal microautophagy of the nucleus"/>
    <property type="evidence" value="ECO:0007669"/>
    <property type="project" value="TreeGrafter"/>
</dbReference>
<comment type="caution">
    <text evidence="17">The sequence shown here is derived from an EMBL/GenBank/DDBJ whole genome shotgun (WGS) entry which is preliminary data.</text>
</comment>
<dbReference type="Pfam" id="PF04106">
    <property type="entry name" value="ATG5_UblB"/>
    <property type="match status" value="1"/>
</dbReference>
<comment type="subunit">
    <text evidence="3 12">Conjugated with ATG12.</text>
</comment>
<keyword evidence="10 12" id="KW-0472">Membrane</keyword>
<dbReference type="PANTHER" id="PTHR13040:SF2">
    <property type="entry name" value="AUTOPHAGY PROTEIN 5"/>
    <property type="match status" value="1"/>
</dbReference>
<dbReference type="Proteomes" id="UP000190744">
    <property type="component" value="Unassembled WGS sequence"/>
</dbReference>
<dbReference type="GO" id="GO:0019776">
    <property type="term" value="F:Atg8-family ligase activity"/>
    <property type="evidence" value="ECO:0007669"/>
    <property type="project" value="TreeGrafter"/>
</dbReference>
<dbReference type="InterPro" id="IPR042527">
    <property type="entry name" value="Atg5_UblA_dom_sf"/>
</dbReference>
<protein>
    <recommendedName>
        <fullName evidence="4 12">Autophagy protein 5</fullName>
    </recommendedName>
</protein>
<dbReference type="FunFam" id="3.10.20.620:FF:000004">
    <property type="entry name" value="Autophagy protein 5"/>
    <property type="match status" value="1"/>
</dbReference>
<evidence type="ECO:0000313" key="18">
    <source>
        <dbReference type="Proteomes" id="UP000190744"/>
    </source>
</evidence>
<evidence type="ECO:0000256" key="4">
    <source>
        <dbReference type="ARBA" id="ARBA00015616"/>
    </source>
</evidence>
<reference evidence="18" key="1">
    <citation type="submission" date="2015-09" db="EMBL/GenBank/DDBJ databases">
        <authorList>
            <person name="Fill T.P."/>
            <person name="Baretta J.F."/>
            <person name="de Almeida L.G."/>
            <person name="Rocha M."/>
            <person name="de Souza D.H."/>
            <person name="Malavazi I."/>
            <person name="Cerdeira L.T."/>
            <person name="Hong H."/>
            <person name="Samborskyy M."/>
            <person name="de Vasconcelos A.T."/>
            <person name="Leadlay P."/>
            <person name="Rodrigues-Filho E."/>
        </authorList>
    </citation>
    <scope>NUCLEOTIDE SEQUENCE [LARGE SCALE GENOMIC DNA]</scope>
    <source>
        <strain evidence="18">LaBioMMi 136</strain>
    </source>
</reference>
<dbReference type="GO" id="GO:0015031">
    <property type="term" value="P:protein transport"/>
    <property type="evidence" value="ECO:0007669"/>
    <property type="project" value="UniProtKB-KW"/>
</dbReference>
<dbReference type="Gene3D" id="1.10.4100.10">
    <property type="entry name" value="2-methylcitrate dehydratase PrpD"/>
    <property type="match status" value="1"/>
</dbReference>
<dbReference type="InterPro" id="IPR007239">
    <property type="entry name" value="Atg5"/>
</dbReference>
<keyword evidence="8" id="KW-0653">Protein transport</keyword>
<evidence type="ECO:0000256" key="10">
    <source>
        <dbReference type="ARBA" id="ARBA00023136"/>
    </source>
</evidence>
<evidence type="ECO:0000256" key="2">
    <source>
        <dbReference type="ARBA" id="ARBA00006910"/>
    </source>
</evidence>